<proteinExistence type="predicted"/>
<dbReference type="PIRSF" id="PIRSF001267">
    <property type="entry name" value="Pyrophosphatase_GppA_Ppx"/>
    <property type="match status" value="1"/>
</dbReference>
<accession>A0A1H1MGG7</accession>
<dbReference type="Gene3D" id="1.10.3210.10">
    <property type="entry name" value="Hypothetical protein af1432"/>
    <property type="match status" value="1"/>
</dbReference>
<evidence type="ECO:0000313" key="5">
    <source>
        <dbReference type="Proteomes" id="UP000198858"/>
    </source>
</evidence>
<feature type="domain" description="Ppx/GppA phosphatase C-terminal" evidence="3">
    <location>
        <begin position="328"/>
        <end position="484"/>
    </location>
</feature>
<evidence type="ECO:0000259" key="3">
    <source>
        <dbReference type="Pfam" id="PF21447"/>
    </source>
</evidence>
<dbReference type="InterPro" id="IPR050273">
    <property type="entry name" value="GppA/Ppx_hydrolase"/>
</dbReference>
<dbReference type="Pfam" id="PF21447">
    <property type="entry name" value="Ppx-GppA_III"/>
    <property type="match status" value="1"/>
</dbReference>
<feature type="domain" description="Ppx/GppA phosphatase N-terminal" evidence="2">
    <location>
        <begin position="30"/>
        <end position="313"/>
    </location>
</feature>
<dbReference type="InterPro" id="IPR003607">
    <property type="entry name" value="HD/PDEase_dom"/>
</dbReference>
<dbReference type="Proteomes" id="UP000198858">
    <property type="component" value="Chromosome I"/>
</dbReference>
<evidence type="ECO:0000259" key="2">
    <source>
        <dbReference type="Pfam" id="PF02541"/>
    </source>
</evidence>
<keyword evidence="1" id="KW-0378">Hydrolase</keyword>
<dbReference type="PANTHER" id="PTHR30005:SF0">
    <property type="entry name" value="RETROGRADE REGULATION PROTEIN 2"/>
    <property type="match status" value="1"/>
</dbReference>
<dbReference type="InterPro" id="IPR003695">
    <property type="entry name" value="Ppx_GppA_N"/>
</dbReference>
<dbReference type="GO" id="GO:0016462">
    <property type="term" value="F:pyrophosphatase activity"/>
    <property type="evidence" value="ECO:0007669"/>
    <property type="project" value="TreeGrafter"/>
</dbReference>
<dbReference type="PANTHER" id="PTHR30005">
    <property type="entry name" value="EXOPOLYPHOSPHATASE"/>
    <property type="match status" value="1"/>
</dbReference>
<dbReference type="InterPro" id="IPR030673">
    <property type="entry name" value="PyroPPase_GppA_Ppx"/>
</dbReference>
<dbReference type="FunFam" id="1.10.3210.10:FF:000025">
    <property type="entry name" value="Exopolyphosphatase"/>
    <property type="match status" value="1"/>
</dbReference>
<protein>
    <submittedName>
        <fullName evidence="4">Exopolyphosphatase / guanosine-5'-triphosphate,3'-diphosphate pyrophosphatase</fullName>
    </submittedName>
</protein>
<evidence type="ECO:0000313" key="4">
    <source>
        <dbReference type="EMBL" id="SDR85712.1"/>
    </source>
</evidence>
<dbReference type="SUPFAM" id="SSF109604">
    <property type="entry name" value="HD-domain/PDEase-like"/>
    <property type="match status" value="1"/>
</dbReference>
<dbReference type="EMBL" id="LT629745">
    <property type="protein sequence ID" value="SDR85712.1"/>
    <property type="molecule type" value="Genomic_DNA"/>
</dbReference>
<dbReference type="RefSeq" id="WP_089661745.1">
    <property type="nucleotide sequence ID" value="NZ_LT629745.1"/>
</dbReference>
<keyword evidence="5" id="KW-1185">Reference proteome</keyword>
<organism evidence="4 5">
    <name type="scientific">Christiangramia echinicola</name>
    <dbReference type="NCBI Taxonomy" id="279359"/>
    <lineage>
        <taxon>Bacteria</taxon>
        <taxon>Pseudomonadati</taxon>
        <taxon>Bacteroidota</taxon>
        <taxon>Flavobacteriia</taxon>
        <taxon>Flavobacteriales</taxon>
        <taxon>Flavobacteriaceae</taxon>
        <taxon>Christiangramia</taxon>
    </lineage>
</organism>
<reference evidence="4 5" key="1">
    <citation type="submission" date="2016-10" db="EMBL/GenBank/DDBJ databases">
        <authorList>
            <person name="Varghese N."/>
            <person name="Submissions S."/>
        </authorList>
    </citation>
    <scope>NUCLEOTIDE SEQUENCE [LARGE SCALE GENOMIC DNA]</scope>
    <source>
        <strain evidence="4 5">Mar_2010_102</strain>
    </source>
</reference>
<dbReference type="STRING" id="1250231.SAMN04488552_1290"/>
<dbReference type="CDD" id="cd00077">
    <property type="entry name" value="HDc"/>
    <property type="match status" value="1"/>
</dbReference>
<dbReference type="InterPro" id="IPR048950">
    <property type="entry name" value="Ppx_GppA_C"/>
</dbReference>
<evidence type="ECO:0000256" key="1">
    <source>
        <dbReference type="ARBA" id="ARBA00022801"/>
    </source>
</evidence>
<dbReference type="AlphaFoldDB" id="A0A1H1MGG7"/>
<dbReference type="CDD" id="cd24006">
    <property type="entry name" value="ASKHA_NBD_PPX_GppA"/>
    <property type="match status" value="1"/>
</dbReference>
<dbReference type="InterPro" id="IPR043129">
    <property type="entry name" value="ATPase_NBD"/>
</dbReference>
<gene>
    <name evidence="4" type="ORF">SAMN04488552_1290</name>
</gene>
<dbReference type="Gene3D" id="3.30.420.150">
    <property type="entry name" value="Exopolyphosphatase. Domain 2"/>
    <property type="match status" value="1"/>
</dbReference>
<sequence>MDNSTPTKRIAAIDLGTNSFHAVLVDIYPDGSFRTIDKLKEMVILAEKGMDNHLSEDAMQRGLDALKRIKFLCDSQQVEKILAFATSAIREAKNGGDFTQRMIDEVGIRARAIPGKMEAELIGYAIRHSIALDKEMVLMVDIGGGSVEFIVGNNEEFLYHNSLKLGVARMSAKFVKNDPITKKEIKTLKKHYEETLVEVAEVIKKHKVTTMIGSSGTMENIGAMVANRTSLTADMTLNELVFNASDFKSLYKEFIKLDRDERKNISELDEKRIDIINPGIVLVKYLLKKFNIDNIKISEAALRDGMILNFLKEERPKLELVANFPDPRKRSIFELLRKCNWPEAHSRHVAEMALKLFDEFRDELKLEESDRELLEYASLLHDIGYYISYRKHHKHALYIIRHSDLRGFTEDEIDIMANVARYHRRSTPDKRHTFYMKMDKALRKKVKKLSGILRVADGLDRSHYQNVQNLEIDNQKDKVNLYLTTMGDPELEIWGAERKSELFEKVTGKKLEIYAVNSSEVESTDPSKYKKAKAKPD</sequence>
<name>A0A1H1MGG7_9FLAO</name>
<dbReference type="SUPFAM" id="SSF53067">
    <property type="entry name" value="Actin-like ATPase domain"/>
    <property type="match status" value="2"/>
</dbReference>
<dbReference type="Pfam" id="PF02541">
    <property type="entry name" value="Ppx-GppA"/>
    <property type="match status" value="1"/>
</dbReference>
<dbReference type="Gene3D" id="3.30.420.40">
    <property type="match status" value="1"/>
</dbReference>